<dbReference type="PRINTS" id="PR00981">
    <property type="entry name" value="TRNASYNTHSER"/>
</dbReference>
<dbReference type="InterPro" id="IPR023395">
    <property type="entry name" value="MCP_dom_sf"/>
</dbReference>
<feature type="region of interest" description="Disordered" evidence="13">
    <location>
        <begin position="187"/>
        <end position="208"/>
    </location>
</feature>
<keyword evidence="9" id="KW-0030">Aminoacyl-tRNA synthetase</keyword>
<name>A0A9N8YM90_9GLOM</name>
<comment type="caution">
    <text evidence="15">The sequence shown here is derived from an EMBL/GenBank/DDBJ whole genome shotgun (WGS) entry which is preliminary data.</text>
</comment>
<evidence type="ECO:0000256" key="12">
    <source>
        <dbReference type="SAM" id="Coils"/>
    </source>
</evidence>
<dbReference type="PROSITE" id="PS50920">
    <property type="entry name" value="SOLCAR"/>
    <property type="match status" value="2"/>
</dbReference>
<dbReference type="InterPro" id="IPR002317">
    <property type="entry name" value="Ser-tRNA-ligase_type_1"/>
</dbReference>
<evidence type="ECO:0000259" key="14">
    <source>
        <dbReference type="PROSITE" id="PS50862"/>
    </source>
</evidence>
<keyword evidence="8 11" id="KW-0472">Membrane</keyword>
<dbReference type="Gene3D" id="1.10.287.40">
    <property type="entry name" value="Serine-tRNA synthetase, tRNA binding domain"/>
    <property type="match status" value="1"/>
</dbReference>
<dbReference type="GO" id="GO:0006434">
    <property type="term" value="P:seryl-tRNA aminoacylation"/>
    <property type="evidence" value="ECO:0007669"/>
    <property type="project" value="InterPro"/>
</dbReference>
<evidence type="ECO:0000256" key="11">
    <source>
        <dbReference type="PROSITE-ProRule" id="PRU00282"/>
    </source>
</evidence>
<evidence type="ECO:0000256" key="7">
    <source>
        <dbReference type="ARBA" id="ARBA00022989"/>
    </source>
</evidence>
<dbReference type="Proteomes" id="UP000789706">
    <property type="component" value="Unassembled WGS sequence"/>
</dbReference>
<evidence type="ECO:0000256" key="9">
    <source>
        <dbReference type="ARBA" id="ARBA00023146"/>
    </source>
</evidence>
<keyword evidence="16" id="KW-1185">Reference proteome</keyword>
<feature type="region of interest" description="Disordered" evidence="13">
    <location>
        <begin position="603"/>
        <end position="627"/>
    </location>
</feature>
<dbReference type="InterPro" id="IPR042103">
    <property type="entry name" value="SerRS_1_N_sf"/>
</dbReference>
<feature type="repeat" description="Solcar" evidence="11">
    <location>
        <begin position="499"/>
        <end position="587"/>
    </location>
</feature>
<dbReference type="InterPro" id="IPR010978">
    <property type="entry name" value="tRNA-bd_arm"/>
</dbReference>
<evidence type="ECO:0000256" key="4">
    <source>
        <dbReference type="ARBA" id="ARBA00022692"/>
    </source>
</evidence>
<dbReference type="Pfam" id="PF00587">
    <property type="entry name" value="tRNA-synt_2b"/>
    <property type="match status" value="1"/>
</dbReference>
<dbReference type="SUPFAM" id="SSF103506">
    <property type="entry name" value="Mitochondrial carrier"/>
    <property type="match status" value="1"/>
</dbReference>
<dbReference type="InterPro" id="IPR018108">
    <property type="entry name" value="MCP_transmembrane"/>
</dbReference>
<evidence type="ECO:0000256" key="10">
    <source>
        <dbReference type="ARBA" id="ARBA00031113"/>
    </source>
</evidence>
<dbReference type="PANTHER" id="PTHR11778">
    <property type="entry name" value="SERYL-TRNA SYNTHETASE"/>
    <property type="match status" value="1"/>
</dbReference>
<evidence type="ECO:0000256" key="6">
    <source>
        <dbReference type="ARBA" id="ARBA00022840"/>
    </source>
</evidence>
<evidence type="ECO:0000256" key="8">
    <source>
        <dbReference type="ARBA" id="ARBA00023136"/>
    </source>
</evidence>
<evidence type="ECO:0000313" key="15">
    <source>
        <dbReference type="EMBL" id="CAG8433165.1"/>
    </source>
</evidence>
<dbReference type="InterPro" id="IPR006195">
    <property type="entry name" value="aa-tRNA-synth_II"/>
</dbReference>
<keyword evidence="12" id="KW-0175">Coiled coil</keyword>
<dbReference type="PROSITE" id="PS50862">
    <property type="entry name" value="AA_TRNA_LIGASE_II"/>
    <property type="match status" value="1"/>
</dbReference>
<protein>
    <recommendedName>
        <fullName evidence="2">serine--tRNA ligase</fullName>
        <ecNumber evidence="2">6.1.1.11</ecNumber>
    </recommendedName>
    <alternativeName>
        <fullName evidence="10">Seryl-tRNA synthetase</fullName>
    </alternativeName>
</protein>
<dbReference type="AlphaFoldDB" id="A0A9N8YM90"/>
<evidence type="ECO:0000256" key="2">
    <source>
        <dbReference type="ARBA" id="ARBA00012840"/>
    </source>
</evidence>
<dbReference type="Gene3D" id="1.50.40.10">
    <property type="entry name" value="Mitochondrial carrier domain"/>
    <property type="match status" value="2"/>
</dbReference>
<evidence type="ECO:0000256" key="1">
    <source>
        <dbReference type="ARBA" id="ARBA00004141"/>
    </source>
</evidence>
<keyword evidence="3" id="KW-0436">Ligase</keyword>
<feature type="repeat" description="Solcar" evidence="11">
    <location>
        <begin position="635"/>
        <end position="728"/>
    </location>
</feature>
<dbReference type="InterPro" id="IPR045864">
    <property type="entry name" value="aa-tRNA-synth_II/BPL/LPL"/>
</dbReference>
<accession>A0A9N8YM90</accession>
<feature type="compositionally biased region" description="Low complexity" evidence="13">
    <location>
        <begin position="196"/>
        <end position="208"/>
    </location>
</feature>
<dbReference type="EMBL" id="CAJVPK010000012">
    <property type="protein sequence ID" value="CAG8433165.1"/>
    <property type="molecule type" value="Genomic_DNA"/>
</dbReference>
<dbReference type="EC" id="6.1.1.11" evidence="2"/>
<dbReference type="SUPFAM" id="SSF55681">
    <property type="entry name" value="Class II aaRS and biotin synthetases"/>
    <property type="match status" value="1"/>
</dbReference>
<evidence type="ECO:0000256" key="13">
    <source>
        <dbReference type="SAM" id="MobiDB-lite"/>
    </source>
</evidence>
<dbReference type="Pfam" id="PF00153">
    <property type="entry name" value="Mito_carr"/>
    <property type="match status" value="3"/>
</dbReference>
<dbReference type="Gene3D" id="3.30.930.10">
    <property type="entry name" value="Bira Bifunctional Protein, Domain 2"/>
    <property type="match status" value="1"/>
</dbReference>
<dbReference type="Pfam" id="PF02403">
    <property type="entry name" value="Seryl_tRNA_N"/>
    <property type="match status" value="1"/>
</dbReference>
<sequence length="735" mass="81937">MNRNLKDANISLVNIHYTKFCEMTSQINSLRNKRNEITKQIRSIKDKEEKNKLVEQAREIKEAIQNIESRLGKVEEEMLIEGLKIPNDTHEEVRVGGEEVTRIIKTVGTPLLATEIDHMTIGKELDLIDFETASIVTGTSWYYLRNAGALLELALIQYAMEKLVNKGYLPIITPDVIRTEFSNACGFQPRDDESSQKSSSFKQSNLDENSNNNNNILYQNLLSATAEIPLAGIYSNKILTDSQLPIRMVGYGKCFRAEAGSRGQDTKGLYRVHQFSKVEMFCLTKSHESDNMFNEIVGLQEEIFNDLGLCFRILDMPTYELGANAYRKFDMEAWMPGRGKWGEISSASNSIAVPRMIISILENFQRGDGKIVIPKVLRKWMNGMEIIEQKVSSISLGVPSPSTTKTPPKTKTDEGIKNMINGSIAGMTGKLVEYPFDTVKTRLQAQPSDHKIFKGAMLENAMLFLMYNQIQMMIKEYTTPVSERHRLNNFKDSSTEIPLSMIQLCLAGAISGTCASFLLTPVELIKCKLQNSTFGVTTNYTGPISVIKHTIIQHGIPGFYRGHSGTLVRETIGGAIWFGTYEFVLKLFMKRKEKSMLMNNISSSSSSPSLPSSSHSRLSSSPSSQLLSPIKKTDLSAPQLMTAGACAGMAYNLLIFPADSIKSQIQTDEEIMQATGKKIVRRGFFKVGRDIFKSDGIPGFYRGCGITVARAAPSSAIIFMTYMPVSISIIHQAFS</sequence>
<organism evidence="15 16">
    <name type="scientific">Diversispora eburnea</name>
    <dbReference type="NCBI Taxonomy" id="1213867"/>
    <lineage>
        <taxon>Eukaryota</taxon>
        <taxon>Fungi</taxon>
        <taxon>Fungi incertae sedis</taxon>
        <taxon>Mucoromycota</taxon>
        <taxon>Glomeromycotina</taxon>
        <taxon>Glomeromycetes</taxon>
        <taxon>Diversisporales</taxon>
        <taxon>Diversisporaceae</taxon>
        <taxon>Diversispora</taxon>
    </lineage>
</organism>
<keyword evidence="5" id="KW-0547">Nucleotide-binding</keyword>
<evidence type="ECO:0000313" key="16">
    <source>
        <dbReference type="Proteomes" id="UP000789706"/>
    </source>
</evidence>
<dbReference type="OrthoDB" id="10264585at2759"/>
<dbReference type="GO" id="GO:0016020">
    <property type="term" value="C:membrane"/>
    <property type="evidence" value="ECO:0007669"/>
    <property type="project" value="UniProtKB-SubCell"/>
</dbReference>
<reference evidence="15" key="1">
    <citation type="submission" date="2021-06" db="EMBL/GenBank/DDBJ databases">
        <authorList>
            <person name="Kallberg Y."/>
            <person name="Tangrot J."/>
            <person name="Rosling A."/>
        </authorList>
    </citation>
    <scope>NUCLEOTIDE SEQUENCE</scope>
    <source>
        <strain evidence="15">AZ414A</strain>
    </source>
</reference>
<dbReference type="GO" id="GO:0004828">
    <property type="term" value="F:serine-tRNA ligase activity"/>
    <property type="evidence" value="ECO:0007669"/>
    <property type="project" value="UniProtKB-EC"/>
</dbReference>
<feature type="coiled-coil region" evidence="12">
    <location>
        <begin position="27"/>
        <end position="77"/>
    </location>
</feature>
<dbReference type="InterPro" id="IPR002314">
    <property type="entry name" value="aa-tRNA-synt_IIb"/>
</dbReference>
<gene>
    <name evidence="15" type="ORF">DEBURN_LOCUS369</name>
</gene>
<keyword evidence="4 11" id="KW-0812">Transmembrane</keyword>
<dbReference type="InterPro" id="IPR015866">
    <property type="entry name" value="Ser-tRNA-synth_1_N"/>
</dbReference>
<dbReference type="GO" id="GO:0005524">
    <property type="term" value="F:ATP binding"/>
    <property type="evidence" value="ECO:0007669"/>
    <property type="project" value="UniProtKB-KW"/>
</dbReference>
<evidence type="ECO:0000256" key="3">
    <source>
        <dbReference type="ARBA" id="ARBA00022598"/>
    </source>
</evidence>
<feature type="domain" description="Aminoacyl-transfer RNA synthetases class-II family profile" evidence="14">
    <location>
        <begin position="117"/>
        <end position="348"/>
    </location>
</feature>
<keyword evidence="6" id="KW-0067">ATP-binding</keyword>
<dbReference type="SUPFAM" id="SSF46589">
    <property type="entry name" value="tRNA-binding arm"/>
    <property type="match status" value="1"/>
</dbReference>
<evidence type="ECO:0000256" key="5">
    <source>
        <dbReference type="ARBA" id="ARBA00022741"/>
    </source>
</evidence>
<comment type="subcellular location">
    <subcellularLocation>
        <location evidence="1">Membrane</location>
        <topology evidence="1">Multi-pass membrane protein</topology>
    </subcellularLocation>
</comment>
<keyword evidence="7" id="KW-1133">Transmembrane helix</keyword>
<proteinExistence type="predicted"/>